<dbReference type="SUPFAM" id="SSF48613">
    <property type="entry name" value="Heme oxygenase-like"/>
    <property type="match status" value="1"/>
</dbReference>
<dbReference type="InterPro" id="IPR016084">
    <property type="entry name" value="Haem_Oase-like_multi-hlx"/>
</dbReference>
<keyword evidence="1 3" id="KW-0884">PQQ biosynthesis</keyword>
<comment type="function">
    <text evidence="3">Ring cyclization and eight-electron oxidation of 3a-(2-amino-2-carboxyethyl)-4,5-dioxo-4,5,6,7,8,9-hexahydroquinoline-7,9-dicarboxylic-acid to PQQ.</text>
</comment>
<organism evidence="5 6">
    <name type="scientific">Vreelandella sulfidaeris</name>
    <dbReference type="NCBI Taxonomy" id="115553"/>
    <lineage>
        <taxon>Bacteria</taxon>
        <taxon>Pseudomonadati</taxon>
        <taxon>Pseudomonadota</taxon>
        <taxon>Gammaproteobacteria</taxon>
        <taxon>Oceanospirillales</taxon>
        <taxon>Halomonadaceae</taxon>
        <taxon>Vreelandella</taxon>
    </lineage>
</organism>
<evidence type="ECO:0000256" key="2">
    <source>
        <dbReference type="ARBA" id="ARBA00023002"/>
    </source>
</evidence>
<accession>A0A365TT73</accession>
<dbReference type="InterPro" id="IPR011845">
    <property type="entry name" value="PqqC"/>
</dbReference>
<dbReference type="EMBL" id="QNTU01000001">
    <property type="protein sequence ID" value="RBI69270.1"/>
    <property type="molecule type" value="Genomic_DNA"/>
</dbReference>
<reference evidence="6" key="1">
    <citation type="submission" date="2018-06" db="EMBL/GenBank/DDBJ databases">
        <title>Whole genome sequencing of four bacterial strains from South Shetland trench revealing bio-synthetic gene clusters.</title>
        <authorList>
            <person name="Abdel-Mageed W.M."/>
            <person name="Lehri B."/>
            <person name="Jarmusch S."/>
            <person name="Miranda K."/>
            <person name="Goodfellow M."/>
            <person name="Jaspars M."/>
            <person name="Karlyshev A.V."/>
        </authorList>
    </citation>
    <scope>NUCLEOTIDE SEQUENCE [LARGE SCALE GENOMIC DNA]</scope>
    <source>
        <strain evidence="6">SST4</strain>
    </source>
</reference>
<dbReference type="PANTHER" id="PTHR40279">
    <property type="entry name" value="PQQC-LIKE PROTEIN"/>
    <property type="match status" value="1"/>
</dbReference>
<dbReference type="Proteomes" id="UP000252204">
    <property type="component" value="Unassembled WGS sequence"/>
</dbReference>
<dbReference type="EC" id="1.3.3.11" evidence="3"/>
<dbReference type="Pfam" id="PF03070">
    <property type="entry name" value="TENA_THI-4"/>
    <property type="match status" value="1"/>
</dbReference>
<dbReference type="HAMAP" id="MF_00654">
    <property type="entry name" value="PQQ_syn_PqqC"/>
    <property type="match status" value="1"/>
</dbReference>
<dbReference type="UniPathway" id="UPA00539"/>
<dbReference type="OrthoDB" id="9800756at2"/>
<dbReference type="Gene3D" id="1.20.910.10">
    <property type="entry name" value="Heme oxygenase-like"/>
    <property type="match status" value="1"/>
</dbReference>
<dbReference type="InterPro" id="IPR004305">
    <property type="entry name" value="Thiaminase-2/PQQC"/>
</dbReference>
<dbReference type="PANTHER" id="PTHR40279:SF3">
    <property type="entry name" value="4-AMINOBENZOATE SYNTHASE"/>
    <property type="match status" value="1"/>
</dbReference>
<dbReference type="NCBIfam" id="TIGR02111">
    <property type="entry name" value="PQQ_syn_pqqC"/>
    <property type="match status" value="1"/>
</dbReference>
<name>A0A365TT73_9GAMM</name>
<evidence type="ECO:0000313" key="5">
    <source>
        <dbReference type="EMBL" id="RBI69270.1"/>
    </source>
</evidence>
<evidence type="ECO:0000256" key="1">
    <source>
        <dbReference type="ARBA" id="ARBA00022905"/>
    </source>
</evidence>
<comment type="catalytic activity">
    <reaction evidence="3">
        <text>6-(2-amino-2-carboxyethyl)-7,8-dioxo-1,2,3,4,7,8-hexahydroquinoline-2,4-dicarboxylate + 3 O2 = pyrroloquinoline quinone + 2 H2O2 + 2 H2O + H(+)</text>
        <dbReference type="Rhea" id="RHEA:10692"/>
        <dbReference type="ChEBI" id="CHEBI:15377"/>
        <dbReference type="ChEBI" id="CHEBI:15378"/>
        <dbReference type="ChEBI" id="CHEBI:15379"/>
        <dbReference type="ChEBI" id="CHEBI:16240"/>
        <dbReference type="ChEBI" id="CHEBI:58442"/>
        <dbReference type="ChEBI" id="CHEBI:58778"/>
        <dbReference type="EC" id="1.3.3.11"/>
    </reaction>
</comment>
<sequence>MLSNTSSLEPTAPLTQQAFKEALMAKGQFYHLHHPFQQAMAKGELSRAQLQGWVANRFYYQLMIPQKDAALLANCPDAAVRRQWVQRLLDHDGDQDDEGGIEAWIALGQAVGLTREELVAQEHVLPGVRFAVDAYLNFVRQASWEEAAISSLTELFAPEAHQSRLDTWPTHYPWIDEQGYRYFRKRLSEARRDVDHGLEIALEVCTTAARQARSLEILQFKLDVLWSMLDAMTLAYQLDRPPYHTVTNKRVYHRGLGTRSLKGALNEA</sequence>
<dbReference type="InterPro" id="IPR039068">
    <property type="entry name" value="PqqC-like"/>
</dbReference>
<keyword evidence="2 3" id="KW-0560">Oxidoreductase</keyword>
<gene>
    <name evidence="3" type="primary">pqqC</name>
    <name evidence="5" type="ORF">DQ400_00820</name>
</gene>
<dbReference type="GO" id="GO:0018189">
    <property type="term" value="P:pyrroloquinoline quinone biosynthetic process"/>
    <property type="evidence" value="ECO:0007669"/>
    <property type="project" value="UniProtKB-UniRule"/>
</dbReference>
<comment type="similarity">
    <text evidence="3">Belongs to the PqqC family.</text>
</comment>
<dbReference type="RefSeq" id="WP_113267925.1">
    <property type="nucleotide sequence ID" value="NZ_QNTU01000001.1"/>
</dbReference>
<proteinExistence type="inferred from homology"/>
<feature type="domain" description="Thiaminase-2/PQQC" evidence="4">
    <location>
        <begin position="26"/>
        <end position="230"/>
    </location>
</feature>
<evidence type="ECO:0000313" key="6">
    <source>
        <dbReference type="Proteomes" id="UP000252204"/>
    </source>
</evidence>
<evidence type="ECO:0000256" key="3">
    <source>
        <dbReference type="HAMAP-Rule" id="MF_00654"/>
    </source>
</evidence>
<dbReference type="GO" id="GO:0033732">
    <property type="term" value="F:pyrroloquinoline-quinone synthase activity"/>
    <property type="evidence" value="ECO:0007669"/>
    <property type="project" value="UniProtKB-EC"/>
</dbReference>
<comment type="caution">
    <text evidence="5">The sequence shown here is derived from an EMBL/GenBank/DDBJ whole genome shotgun (WGS) entry which is preliminary data.</text>
</comment>
<evidence type="ECO:0000259" key="4">
    <source>
        <dbReference type="Pfam" id="PF03070"/>
    </source>
</evidence>
<keyword evidence="6" id="KW-1185">Reference proteome</keyword>
<dbReference type="AlphaFoldDB" id="A0A365TT73"/>
<protein>
    <recommendedName>
        <fullName evidence="3">Pyrroloquinoline-quinone synthase</fullName>
        <ecNumber evidence="3">1.3.3.11</ecNumber>
    </recommendedName>
    <alternativeName>
        <fullName evidence="3">Coenzyme PQQ synthesis protein C</fullName>
    </alternativeName>
    <alternativeName>
        <fullName evidence="3">Pyrroloquinoline quinone biosynthesis protein C</fullName>
    </alternativeName>
</protein>
<comment type="pathway">
    <text evidence="3">Cofactor biosynthesis; pyrroloquinoline quinone biosynthesis.</text>
</comment>